<dbReference type="GO" id="GO:0004222">
    <property type="term" value="F:metalloendopeptidase activity"/>
    <property type="evidence" value="ECO:0007669"/>
    <property type="project" value="TreeGrafter"/>
</dbReference>
<dbReference type="PROSITE" id="PS51109">
    <property type="entry name" value="G5"/>
    <property type="match status" value="1"/>
</dbReference>
<dbReference type="PROSITE" id="PS51782">
    <property type="entry name" value="LYSM"/>
    <property type="match status" value="1"/>
</dbReference>
<evidence type="ECO:0000313" key="6">
    <source>
        <dbReference type="Proteomes" id="UP000824242"/>
    </source>
</evidence>
<organism evidence="5 6">
    <name type="scientific">Candidatus Caccousia avicola</name>
    <dbReference type="NCBI Taxonomy" id="2840721"/>
    <lineage>
        <taxon>Bacteria</taxon>
        <taxon>Bacillati</taxon>
        <taxon>Bacillota</taxon>
        <taxon>Clostridia</taxon>
        <taxon>Eubacteriales</taxon>
        <taxon>Oscillospiraceae</taxon>
        <taxon>Oscillospiraceae incertae sedis</taxon>
        <taxon>Candidatus Caccousia</taxon>
    </lineage>
</organism>
<dbReference type="Gene3D" id="3.10.350.10">
    <property type="entry name" value="LysM domain"/>
    <property type="match status" value="1"/>
</dbReference>
<reference evidence="5" key="2">
    <citation type="journal article" date="2021" name="PeerJ">
        <title>Extensive microbial diversity within the chicken gut microbiome revealed by metagenomics and culture.</title>
        <authorList>
            <person name="Gilroy R."/>
            <person name="Ravi A."/>
            <person name="Getino M."/>
            <person name="Pursley I."/>
            <person name="Horton D.L."/>
            <person name="Alikhan N.F."/>
            <person name="Baker D."/>
            <person name="Gharbi K."/>
            <person name="Hall N."/>
            <person name="Watson M."/>
            <person name="Adriaenssens E.M."/>
            <person name="Foster-Nyarko E."/>
            <person name="Jarju S."/>
            <person name="Secka A."/>
            <person name="Antonio M."/>
            <person name="Oren A."/>
            <person name="Chaudhuri R.R."/>
            <person name="La Ragione R."/>
            <person name="Hildebrand F."/>
            <person name="Pallen M.J."/>
        </authorList>
    </citation>
    <scope>NUCLEOTIDE SEQUENCE</scope>
    <source>
        <strain evidence="5">ChiSxjej1B13-7958</strain>
    </source>
</reference>
<sequence>MSQKKTTVGLVRLSRTLYLVGIQSMRILKRWKRRTARFLRPVGRFLSRVWQATGGRWVGKLLREMRSVREGFSIAGKRLKTAKEKGALPVVKESFSVAGKGVIRHRNIWCTFLNIAAPVAAICVLLATVRYWNSLEFGLNLTYNGEMIGTIENEKVFEQATEMVSQRMVHDASEQNESVSMTPVFSLTVSGSESYTVADAVCNKIIEQSDGIIEEATGLYIDGELIGAVKSSADLSHILEGILDEAKGDDEDATAVFAQTVDSVTGLFPTSTVISSQEMESELTATSQKAVTYVVQEGDTAFDIAQKNNMSLEELDSLNAGVADGMIHIGDVLTLQTAVSRLEVQIVKTETYQEALPYKTITQTDDSQYTDYSQVITEGSEGVQECVDRVTYVNGVEVSRENVSTTVLTPAVDRVVVTGTKERPKNSGVGTGNFIWPCPSLHVITTYYEYRWGSFHAALDISGGSAYGKPIVASDSGTVTAAGYSGSYGYRVIINHGNGMQTLYAHCSELLVSVGQKVNQGETIALVGSTGNSTGAHCHFEIYVNGSRVDPLPYVT</sequence>
<protein>
    <submittedName>
        <fullName evidence="5">Peptidoglycan DD-metalloendopeptidase family protein</fullName>
    </submittedName>
</protein>
<dbReference type="InterPro" id="IPR016047">
    <property type="entry name" value="M23ase_b-sheet_dom"/>
</dbReference>
<dbReference type="Gene3D" id="2.20.230.10">
    <property type="entry name" value="Resuscitation-promoting factor rpfb"/>
    <property type="match status" value="1"/>
</dbReference>
<dbReference type="PANTHER" id="PTHR21666">
    <property type="entry name" value="PEPTIDASE-RELATED"/>
    <property type="match status" value="1"/>
</dbReference>
<dbReference type="SUPFAM" id="SSF54106">
    <property type="entry name" value="LysM domain"/>
    <property type="match status" value="1"/>
</dbReference>
<dbReference type="EMBL" id="DVGZ01000094">
    <property type="protein sequence ID" value="HIR47702.1"/>
    <property type="molecule type" value="Genomic_DNA"/>
</dbReference>
<dbReference type="Proteomes" id="UP000824242">
    <property type="component" value="Unassembled WGS sequence"/>
</dbReference>
<name>A0A9D1DEY8_9FIRM</name>
<gene>
    <name evidence="5" type="ORF">IAB89_08640</name>
</gene>
<evidence type="ECO:0000256" key="2">
    <source>
        <dbReference type="SAM" id="Phobius"/>
    </source>
</evidence>
<dbReference type="Pfam" id="PF01476">
    <property type="entry name" value="LysM"/>
    <property type="match status" value="1"/>
</dbReference>
<dbReference type="InterPro" id="IPR036779">
    <property type="entry name" value="LysM_dom_sf"/>
</dbReference>
<accession>A0A9D1DEY8</accession>
<dbReference type="PANTHER" id="PTHR21666:SF270">
    <property type="entry name" value="MUREIN HYDROLASE ACTIVATOR ENVC"/>
    <property type="match status" value="1"/>
</dbReference>
<dbReference type="AlphaFoldDB" id="A0A9D1DEY8"/>
<proteinExistence type="predicted"/>
<dbReference type="InterPro" id="IPR011055">
    <property type="entry name" value="Dup_hybrid_motif"/>
</dbReference>
<dbReference type="Pfam" id="PF01551">
    <property type="entry name" value="Peptidase_M23"/>
    <property type="match status" value="1"/>
</dbReference>
<keyword evidence="1" id="KW-0732">Signal</keyword>
<reference evidence="5" key="1">
    <citation type="submission" date="2020-10" db="EMBL/GenBank/DDBJ databases">
        <authorList>
            <person name="Gilroy R."/>
        </authorList>
    </citation>
    <scope>NUCLEOTIDE SEQUENCE</scope>
    <source>
        <strain evidence="5">ChiSxjej1B13-7958</strain>
    </source>
</reference>
<dbReference type="SUPFAM" id="SSF51261">
    <property type="entry name" value="Duplicated hybrid motif"/>
    <property type="match status" value="1"/>
</dbReference>
<keyword evidence="2" id="KW-1133">Transmembrane helix</keyword>
<dbReference type="InterPro" id="IPR050570">
    <property type="entry name" value="Cell_wall_metabolism_enzyme"/>
</dbReference>
<dbReference type="CDD" id="cd00118">
    <property type="entry name" value="LysM"/>
    <property type="match status" value="1"/>
</dbReference>
<dbReference type="CDD" id="cd12797">
    <property type="entry name" value="M23_peptidase"/>
    <property type="match status" value="1"/>
</dbReference>
<dbReference type="InterPro" id="IPR018392">
    <property type="entry name" value="LysM"/>
</dbReference>
<evidence type="ECO:0000259" key="4">
    <source>
        <dbReference type="PROSITE" id="PS51782"/>
    </source>
</evidence>
<dbReference type="Gene3D" id="2.70.70.10">
    <property type="entry name" value="Glucose Permease (Domain IIA)"/>
    <property type="match status" value="1"/>
</dbReference>
<keyword evidence="2" id="KW-0812">Transmembrane</keyword>
<evidence type="ECO:0000313" key="5">
    <source>
        <dbReference type="EMBL" id="HIR47702.1"/>
    </source>
</evidence>
<dbReference type="InterPro" id="IPR011098">
    <property type="entry name" value="G5_dom"/>
</dbReference>
<keyword evidence="2" id="KW-0472">Membrane</keyword>
<feature type="transmembrane region" description="Helical" evidence="2">
    <location>
        <begin position="108"/>
        <end position="132"/>
    </location>
</feature>
<feature type="domain" description="LysM" evidence="4">
    <location>
        <begin position="291"/>
        <end position="335"/>
    </location>
</feature>
<dbReference type="SMART" id="SM00257">
    <property type="entry name" value="LysM"/>
    <property type="match status" value="1"/>
</dbReference>
<comment type="caution">
    <text evidence="5">The sequence shown here is derived from an EMBL/GenBank/DDBJ whole genome shotgun (WGS) entry which is preliminary data.</text>
</comment>
<dbReference type="Pfam" id="PF07501">
    <property type="entry name" value="G5"/>
    <property type="match status" value="1"/>
</dbReference>
<feature type="domain" description="G5" evidence="3">
    <location>
        <begin position="342"/>
        <end position="422"/>
    </location>
</feature>
<evidence type="ECO:0000259" key="3">
    <source>
        <dbReference type="PROSITE" id="PS51109"/>
    </source>
</evidence>
<evidence type="ECO:0000256" key="1">
    <source>
        <dbReference type="ARBA" id="ARBA00022729"/>
    </source>
</evidence>
<dbReference type="SMART" id="SM01208">
    <property type="entry name" value="G5"/>
    <property type="match status" value="1"/>
</dbReference>